<dbReference type="AlphaFoldDB" id="A0A1X7M290"/>
<dbReference type="Proteomes" id="UP000193228">
    <property type="component" value="Unassembled WGS sequence"/>
</dbReference>
<dbReference type="PANTHER" id="PTHR46268:SF6">
    <property type="entry name" value="UNIVERSAL STRESS PROTEIN UP12"/>
    <property type="match status" value="1"/>
</dbReference>
<evidence type="ECO:0000313" key="4">
    <source>
        <dbReference type="Proteomes" id="UP000193228"/>
    </source>
</evidence>
<dbReference type="OrthoDB" id="8564780at2"/>
<feature type="domain" description="UspA" evidence="2">
    <location>
        <begin position="4"/>
        <end position="142"/>
    </location>
</feature>
<comment type="similarity">
    <text evidence="1">Belongs to the universal stress protein A family.</text>
</comment>
<keyword evidence="4" id="KW-1185">Reference proteome</keyword>
<evidence type="ECO:0000313" key="3">
    <source>
        <dbReference type="EMBL" id="SMG59622.1"/>
    </source>
</evidence>
<reference evidence="4" key="1">
    <citation type="submission" date="2017-04" db="EMBL/GenBank/DDBJ databases">
        <authorList>
            <person name="Varghese N."/>
            <person name="Submissions S."/>
        </authorList>
    </citation>
    <scope>NUCLEOTIDE SEQUENCE [LARGE SCALE GENOMIC DNA]</scope>
    <source>
        <strain evidence="4">LMG 29540</strain>
    </source>
</reference>
<dbReference type="PANTHER" id="PTHR46268">
    <property type="entry name" value="STRESS RESPONSE PROTEIN NHAX"/>
    <property type="match status" value="1"/>
</dbReference>
<dbReference type="CDD" id="cd00293">
    <property type="entry name" value="USP-like"/>
    <property type="match status" value="1"/>
</dbReference>
<sequence>MSIYKKILLCYDATLEGRKALHQGAELAVQFNTETHLLSVLDLHSRIGQSAGLVFDVVCDQFEQDAKSILSDGVEQLMAEWGLDVQGHYAFGNPIDVIARYANRLQVDLIVVGHRCRKNLSRWWSGSGHAPLLDRVSCSILVACAGSASDR</sequence>
<dbReference type="InterPro" id="IPR014729">
    <property type="entry name" value="Rossmann-like_a/b/a_fold"/>
</dbReference>
<dbReference type="EMBL" id="FXAT01000013">
    <property type="protein sequence ID" value="SMG59622.1"/>
    <property type="molecule type" value="Genomic_DNA"/>
</dbReference>
<organism evidence="3 4">
    <name type="scientific">Paraburkholderia susongensis</name>
    <dbReference type="NCBI Taxonomy" id="1515439"/>
    <lineage>
        <taxon>Bacteria</taxon>
        <taxon>Pseudomonadati</taxon>
        <taxon>Pseudomonadota</taxon>
        <taxon>Betaproteobacteria</taxon>
        <taxon>Burkholderiales</taxon>
        <taxon>Burkholderiaceae</taxon>
        <taxon>Paraburkholderia</taxon>
    </lineage>
</organism>
<gene>
    <name evidence="3" type="ORF">SAMN06265784_113139</name>
</gene>
<protein>
    <submittedName>
        <fullName evidence="3">Nucleotide-binding universal stress protein, UspA family</fullName>
    </submittedName>
</protein>
<dbReference type="Gene3D" id="3.40.50.620">
    <property type="entry name" value="HUPs"/>
    <property type="match status" value="1"/>
</dbReference>
<dbReference type="STRING" id="1515439.SAMN06265784_113139"/>
<dbReference type="Pfam" id="PF00582">
    <property type="entry name" value="Usp"/>
    <property type="match status" value="1"/>
</dbReference>
<dbReference type="SUPFAM" id="SSF52402">
    <property type="entry name" value="Adenine nucleotide alpha hydrolases-like"/>
    <property type="match status" value="1"/>
</dbReference>
<evidence type="ECO:0000256" key="1">
    <source>
        <dbReference type="ARBA" id="ARBA00008791"/>
    </source>
</evidence>
<name>A0A1X7M290_9BURK</name>
<evidence type="ECO:0000259" key="2">
    <source>
        <dbReference type="Pfam" id="PF00582"/>
    </source>
</evidence>
<accession>A0A1X7M290</accession>
<dbReference type="InterPro" id="IPR006016">
    <property type="entry name" value="UspA"/>
</dbReference>
<dbReference type="RefSeq" id="WP_085488911.1">
    <property type="nucleotide sequence ID" value="NZ_FXAT01000013.1"/>
</dbReference>
<proteinExistence type="inferred from homology"/>